<accession>A0ABN3ME37</accession>
<evidence type="ECO:0000256" key="1">
    <source>
        <dbReference type="SAM" id="MobiDB-lite"/>
    </source>
</evidence>
<comment type="caution">
    <text evidence="2">The sequence shown here is derived from an EMBL/GenBank/DDBJ whole genome shotgun (WGS) entry which is preliminary data.</text>
</comment>
<dbReference type="EMBL" id="BAAATL010000029">
    <property type="protein sequence ID" value="GAA2500236.1"/>
    <property type="molecule type" value="Genomic_DNA"/>
</dbReference>
<evidence type="ECO:0000313" key="2">
    <source>
        <dbReference type="EMBL" id="GAA2500236.1"/>
    </source>
</evidence>
<dbReference type="Proteomes" id="UP001501721">
    <property type="component" value="Unassembled WGS sequence"/>
</dbReference>
<proteinExistence type="predicted"/>
<evidence type="ECO:0008006" key="4">
    <source>
        <dbReference type="Google" id="ProtNLM"/>
    </source>
</evidence>
<sequence length="105" mass="10989">MVICLASPPSAPATNTWDQPSTWRVKASWLPSAENTSEAPSSTIRVTVPLPGSYSQMPWLVPPAVRRSKARVPAGLAVGWTSYADAGSWPLVSSGSGAQEPSEGP</sequence>
<protein>
    <recommendedName>
        <fullName evidence="4">Secreted protein</fullName>
    </recommendedName>
</protein>
<reference evidence="2 3" key="1">
    <citation type="journal article" date="2019" name="Int. J. Syst. Evol. Microbiol.">
        <title>The Global Catalogue of Microorganisms (GCM) 10K type strain sequencing project: providing services to taxonomists for standard genome sequencing and annotation.</title>
        <authorList>
            <consortium name="The Broad Institute Genomics Platform"/>
            <consortium name="The Broad Institute Genome Sequencing Center for Infectious Disease"/>
            <person name="Wu L."/>
            <person name="Ma J."/>
        </authorList>
    </citation>
    <scope>NUCLEOTIDE SEQUENCE [LARGE SCALE GENOMIC DNA]</scope>
    <source>
        <strain evidence="2 3">JCM 6923</strain>
    </source>
</reference>
<gene>
    <name evidence="2" type="ORF">GCM10010422_56540</name>
</gene>
<keyword evidence="3" id="KW-1185">Reference proteome</keyword>
<feature type="region of interest" description="Disordered" evidence="1">
    <location>
        <begin position="86"/>
        <end position="105"/>
    </location>
</feature>
<name>A0ABN3ME37_9ACTN</name>
<organism evidence="2 3">
    <name type="scientific">Streptomyces graminearus</name>
    <dbReference type="NCBI Taxonomy" id="284030"/>
    <lineage>
        <taxon>Bacteria</taxon>
        <taxon>Bacillati</taxon>
        <taxon>Actinomycetota</taxon>
        <taxon>Actinomycetes</taxon>
        <taxon>Kitasatosporales</taxon>
        <taxon>Streptomycetaceae</taxon>
        <taxon>Streptomyces</taxon>
    </lineage>
</organism>
<evidence type="ECO:0000313" key="3">
    <source>
        <dbReference type="Proteomes" id="UP001501721"/>
    </source>
</evidence>